<reference evidence="1" key="1">
    <citation type="journal article" date="2020" name="mSystems">
        <title>Genome- and Community-Level Interaction Insights into Carbon Utilization and Element Cycling Functions of Hydrothermarchaeota in Hydrothermal Sediment.</title>
        <authorList>
            <person name="Zhou Z."/>
            <person name="Liu Y."/>
            <person name="Xu W."/>
            <person name="Pan J."/>
            <person name="Luo Z.H."/>
            <person name="Li M."/>
        </authorList>
    </citation>
    <scope>NUCLEOTIDE SEQUENCE [LARGE SCALE GENOMIC DNA]</scope>
    <source>
        <strain evidence="1">SpSt-477</strain>
    </source>
</reference>
<dbReference type="AlphaFoldDB" id="A0A7C4RN18"/>
<dbReference type="Gene3D" id="3.30.70.270">
    <property type="match status" value="1"/>
</dbReference>
<name>A0A7C4RN18_9BACT</name>
<comment type="caution">
    <text evidence="1">The sequence shown here is derived from an EMBL/GenBank/DDBJ whole genome shotgun (WGS) entry which is preliminary data.</text>
</comment>
<gene>
    <name evidence="1" type="ORF">ENS29_01985</name>
</gene>
<protein>
    <submittedName>
        <fullName evidence="1">Uncharacterized protein</fullName>
    </submittedName>
</protein>
<organism evidence="1">
    <name type="scientific">Desulfatirhabdium butyrativorans</name>
    <dbReference type="NCBI Taxonomy" id="340467"/>
    <lineage>
        <taxon>Bacteria</taxon>
        <taxon>Pseudomonadati</taxon>
        <taxon>Thermodesulfobacteriota</taxon>
        <taxon>Desulfobacteria</taxon>
        <taxon>Desulfobacterales</taxon>
        <taxon>Desulfatirhabdiaceae</taxon>
        <taxon>Desulfatirhabdium</taxon>
    </lineage>
</organism>
<dbReference type="EMBL" id="DSUH01000044">
    <property type="protein sequence ID" value="HGU31608.1"/>
    <property type="molecule type" value="Genomic_DNA"/>
</dbReference>
<proteinExistence type="predicted"/>
<sequence>MPVLTAIDVLGVQRFIFQSNRLRDVVTGSFLVHWSTSLEGALKDFISTENVLLAGGANAVVNFNSIEEARSFAARFTRLLHDKAPGLEVVVVHRGFDKGSLAQALQEIQIELARAKTERSPSVPLWGLSVTESCGETGLPANGFDRSDPTVPLSKEILKRRENKDEAKRHWSEYLKGRNGTAFPMELDHLGRDKDNTSLIGVVHIDGNGVGEKIKNWLKEKSENGIEDDVVRREYLEWSHAIDDLGKKSFQAVVDRVWQAIDQENEWKISAKPVNSDIKLMKSDDEWMLPLRPILLGGDDLTFVCDGRIALDLAETALDVFDKSDVPHLGKIGACAGVAMVRVHAPFARAYDLAENLCATAKRMLKERNETGCAMDWHIGACRPRESVDDIRKRQYLANDKTLTCRPYRLGSGREDAETWRWLSGTLLNDPQTGLRGKVWSKRRNKVKALAELAREGPESVSAALKAWKVVDTSLQFPQPIEGNGFFAQKRTPLIDALELFDLHLMLDAAKDSRREGEKSP</sequence>
<dbReference type="InterPro" id="IPR043128">
    <property type="entry name" value="Rev_trsase/Diguanyl_cyclase"/>
</dbReference>
<accession>A0A7C4RN18</accession>
<evidence type="ECO:0000313" key="1">
    <source>
        <dbReference type="EMBL" id="HGU31608.1"/>
    </source>
</evidence>